<accession>D2R5A4</accession>
<dbReference type="EMBL" id="CP001848">
    <property type="protein sequence ID" value="ADB15363.1"/>
    <property type="molecule type" value="Genomic_DNA"/>
</dbReference>
<name>D2R5A4_PIRSD</name>
<protein>
    <submittedName>
        <fullName evidence="1">Uncharacterized protein</fullName>
    </submittedName>
</protein>
<sequence length="122" mass="13214" precursor="true">MSFWEKWVATVVLVVWAVLVSCPLWGQGLDASLEGAARRFASEERRISGQLSRSAAPNLPTTIPAVCDASYCPARLFHVPSKSAPWLHQPAPRTESIDILGDLPNTYGRGSGRFSSTIGYPG</sequence>
<dbReference type="PROSITE" id="PS51257">
    <property type="entry name" value="PROKAR_LIPOPROTEIN"/>
    <property type="match status" value="1"/>
</dbReference>
<dbReference type="HOGENOM" id="CLU_2024564_0_0_0"/>
<gene>
    <name evidence="1" type="ordered locus">Psta_0677</name>
</gene>
<reference evidence="1 2" key="1">
    <citation type="journal article" date="2009" name="Stand. Genomic Sci.">
        <title>Complete genome sequence of Pirellula staleyi type strain (ATCC 27377).</title>
        <authorList>
            <person name="Clum A."/>
            <person name="Tindall B.J."/>
            <person name="Sikorski J."/>
            <person name="Ivanova N."/>
            <person name="Mavrommatis K."/>
            <person name="Lucas S."/>
            <person name="Glavina del Rio T."/>
            <person name="Nolan M."/>
            <person name="Chen F."/>
            <person name="Tice H."/>
            <person name="Pitluck S."/>
            <person name="Cheng J.F."/>
            <person name="Chertkov O."/>
            <person name="Brettin T."/>
            <person name="Han C."/>
            <person name="Detter J.C."/>
            <person name="Kuske C."/>
            <person name="Bruce D."/>
            <person name="Goodwin L."/>
            <person name="Ovchinikova G."/>
            <person name="Pati A."/>
            <person name="Mikhailova N."/>
            <person name="Chen A."/>
            <person name="Palaniappan K."/>
            <person name="Land M."/>
            <person name="Hauser L."/>
            <person name="Chang Y.J."/>
            <person name="Jeffries C.D."/>
            <person name="Chain P."/>
            <person name="Rohde M."/>
            <person name="Goker M."/>
            <person name="Bristow J."/>
            <person name="Eisen J.A."/>
            <person name="Markowitz V."/>
            <person name="Hugenholtz P."/>
            <person name="Kyrpides N.C."/>
            <person name="Klenk H.P."/>
            <person name="Lapidus A."/>
        </authorList>
    </citation>
    <scope>NUCLEOTIDE SEQUENCE [LARGE SCALE GENOMIC DNA]</scope>
    <source>
        <strain evidence="2">ATCC 27377 / DSM 6068 / ICPB 4128</strain>
    </source>
</reference>
<dbReference type="AlphaFoldDB" id="D2R5A4"/>
<dbReference type="STRING" id="530564.Psta_0677"/>
<evidence type="ECO:0000313" key="2">
    <source>
        <dbReference type="Proteomes" id="UP000001887"/>
    </source>
</evidence>
<evidence type="ECO:0000313" key="1">
    <source>
        <dbReference type="EMBL" id="ADB15363.1"/>
    </source>
</evidence>
<keyword evidence="2" id="KW-1185">Reference proteome</keyword>
<dbReference type="Proteomes" id="UP000001887">
    <property type="component" value="Chromosome"/>
</dbReference>
<dbReference type="KEGG" id="psl:Psta_0677"/>
<proteinExistence type="predicted"/>
<organism evidence="1 2">
    <name type="scientific">Pirellula staleyi (strain ATCC 27377 / DSM 6068 / ICPB 4128)</name>
    <name type="common">Pirella staleyi</name>
    <dbReference type="NCBI Taxonomy" id="530564"/>
    <lineage>
        <taxon>Bacteria</taxon>
        <taxon>Pseudomonadati</taxon>
        <taxon>Planctomycetota</taxon>
        <taxon>Planctomycetia</taxon>
        <taxon>Pirellulales</taxon>
        <taxon>Pirellulaceae</taxon>
        <taxon>Pirellula</taxon>
    </lineage>
</organism>